<dbReference type="InterPro" id="IPR020846">
    <property type="entry name" value="MFS_dom"/>
</dbReference>
<accession>A0A0R3MCU3</accession>
<evidence type="ECO:0000259" key="5">
    <source>
        <dbReference type="PROSITE" id="PS50850"/>
    </source>
</evidence>
<evidence type="ECO:0000256" key="3">
    <source>
        <dbReference type="ARBA" id="ARBA00023136"/>
    </source>
</evidence>
<feature type="transmembrane region" description="Helical" evidence="4">
    <location>
        <begin position="289"/>
        <end position="307"/>
    </location>
</feature>
<keyword evidence="3 4" id="KW-0472">Membrane</keyword>
<feature type="transmembrane region" description="Helical" evidence="4">
    <location>
        <begin position="103"/>
        <end position="126"/>
    </location>
</feature>
<dbReference type="PANTHER" id="PTHR11360:SF290">
    <property type="entry name" value="MONOCARBOXYLATE MFS PERMEASE"/>
    <property type="match status" value="1"/>
</dbReference>
<evidence type="ECO:0000256" key="4">
    <source>
        <dbReference type="SAM" id="Phobius"/>
    </source>
</evidence>
<dbReference type="RefSeq" id="WP_057861668.1">
    <property type="nucleotide sequence ID" value="NZ_LLYB01000109.1"/>
</dbReference>
<feature type="transmembrane region" description="Helical" evidence="4">
    <location>
        <begin position="165"/>
        <end position="189"/>
    </location>
</feature>
<feature type="domain" description="Major facilitator superfamily (MFS) profile" evidence="5">
    <location>
        <begin position="11"/>
        <end position="403"/>
    </location>
</feature>
<feature type="transmembrane region" description="Helical" evidence="4">
    <location>
        <begin position="260"/>
        <end position="277"/>
    </location>
</feature>
<protein>
    <recommendedName>
        <fullName evidence="5">Major facilitator superfamily (MFS) profile domain-containing protein</fullName>
    </recommendedName>
</protein>
<feature type="transmembrane region" description="Helical" evidence="4">
    <location>
        <begin position="379"/>
        <end position="398"/>
    </location>
</feature>
<dbReference type="InterPro" id="IPR050327">
    <property type="entry name" value="Proton-linked_MCT"/>
</dbReference>
<feature type="transmembrane region" description="Helical" evidence="4">
    <location>
        <begin position="7"/>
        <end position="26"/>
    </location>
</feature>
<evidence type="ECO:0000256" key="2">
    <source>
        <dbReference type="ARBA" id="ARBA00022989"/>
    </source>
</evidence>
<dbReference type="SUPFAM" id="SSF103473">
    <property type="entry name" value="MFS general substrate transporter"/>
    <property type="match status" value="1"/>
</dbReference>
<evidence type="ECO:0000313" key="6">
    <source>
        <dbReference type="EMBL" id="KRR18162.1"/>
    </source>
</evidence>
<evidence type="ECO:0000313" key="7">
    <source>
        <dbReference type="Proteomes" id="UP000051660"/>
    </source>
</evidence>
<gene>
    <name evidence="6" type="ORF">CQ14_24850</name>
</gene>
<feature type="transmembrane region" description="Helical" evidence="4">
    <location>
        <begin position="138"/>
        <end position="159"/>
    </location>
</feature>
<dbReference type="InterPro" id="IPR036259">
    <property type="entry name" value="MFS_trans_sf"/>
</dbReference>
<sequence length="409" mass="43267">MVAAGRFFGWSVAWSAFAIAVFAWGIGFYGPSVFLQSLHQTRGWPISQISIAITAHFLLSAIAIACLPEIHRRLGIAKTTFLGAVLTAAGLILWSNAREAWQLFAAAIPSGAGWAMTSGAALNAIVARWFDRDRPVAIALAFNGASVGGVLFVPMWIWLIRSIGFPSAALFVGGCMVALVACLCIRFLVKSPEEMGLAPDGDASHQTSAKPKPRRTRIEIIRTSRFITISAAFSLGLFAQIGLLAHLVARLTPEIGIEHAGFLVSLATVCAVIGRTATGKWMGGYDRRFAAAANFAVQIGGVLLLIFDSGPVGLTLGCVLFGLGIGNLTSLPPLIVQKEFEREDVATAVALIVAINQGVFAFAPAIIGAMRDTTADYQVPFALIAMIQLLAAFIILLGRSSTRSPATSP</sequence>
<dbReference type="GO" id="GO:0022857">
    <property type="term" value="F:transmembrane transporter activity"/>
    <property type="evidence" value="ECO:0007669"/>
    <property type="project" value="InterPro"/>
</dbReference>
<dbReference type="AlphaFoldDB" id="A0A0R3MCU3"/>
<dbReference type="Gene3D" id="1.20.1250.20">
    <property type="entry name" value="MFS general substrate transporter like domains"/>
    <property type="match status" value="1"/>
</dbReference>
<feature type="transmembrane region" description="Helical" evidence="4">
    <location>
        <begin position="226"/>
        <end position="248"/>
    </location>
</feature>
<evidence type="ECO:0000256" key="1">
    <source>
        <dbReference type="ARBA" id="ARBA00022692"/>
    </source>
</evidence>
<reference evidence="6 7" key="1">
    <citation type="submission" date="2014-03" db="EMBL/GenBank/DDBJ databases">
        <title>Bradyrhizobium valentinum sp. nov., isolated from effective nodules of Lupinus mariae-josephae, a lupine endemic of basic-lime soils in Eastern Spain.</title>
        <authorList>
            <person name="Duran D."/>
            <person name="Rey L."/>
            <person name="Navarro A."/>
            <person name="Busquets A."/>
            <person name="Imperial J."/>
            <person name="Ruiz-Argueso T."/>
        </authorList>
    </citation>
    <scope>NUCLEOTIDE SEQUENCE [LARGE SCALE GENOMIC DNA]</scope>
    <source>
        <strain evidence="6 7">CCBAU 23086</strain>
    </source>
</reference>
<dbReference type="PANTHER" id="PTHR11360">
    <property type="entry name" value="MONOCARBOXYLATE TRANSPORTER"/>
    <property type="match status" value="1"/>
</dbReference>
<feature type="transmembrane region" description="Helical" evidence="4">
    <location>
        <begin position="348"/>
        <end position="367"/>
    </location>
</feature>
<feature type="transmembrane region" description="Helical" evidence="4">
    <location>
        <begin position="46"/>
        <end position="67"/>
    </location>
</feature>
<feature type="transmembrane region" description="Helical" evidence="4">
    <location>
        <begin position="313"/>
        <end position="336"/>
    </location>
</feature>
<name>A0A0R3MCU3_9BRAD</name>
<dbReference type="EMBL" id="LLYB01000109">
    <property type="protein sequence ID" value="KRR18162.1"/>
    <property type="molecule type" value="Genomic_DNA"/>
</dbReference>
<dbReference type="Proteomes" id="UP000051660">
    <property type="component" value="Unassembled WGS sequence"/>
</dbReference>
<keyword evidence="1 4" id="KW-0812">Transmembrane</keyword>
<dbReference type="PROSITE" id="PS50850">
    <property type="entry name" value="MFS"/>
    <property type="match status" value="1"/>
</dbReference>
<dbReference type="InterPro" id="IPR011701">
    <property type="entry name" value="MFS"/>
</dbReference>
<comment type="caution">
    <text evidence="6">The sequence shown here is derived from an EMBL/GenBank/DDBJ whole genome shotgun (WGS) entry which is preliminary data.</text>
</comment>
<proteinExistence type="predicted"/>
<feature type="transmembrane region" description="Helical" evidence="4">
    <location>
        <begin position="79"/>
        <end position="97"/>
    </location>
</feature>
<dbReference type="Pfam" id="PF07690">
    <property type="entry name" value="MFS_1"/>
    <property type="match status" value="1"/>
</dbReference>
<organism evidence="6 7">
    <name type="scientific">Bradyrhizobium lablabi</name>
    <dbReference type="NCBI Taxonomy" id="722472"/>
    <lineage>
        <taxon>Bacteria</taxon>
        <taxon>Pseudomonadati</taxon>
        <taxon>Pseudomonadota</taxon>
        <taxon>Alphaproteobacteria</taxon>
        <taxon>Hyphomicrobiales</taxon>
        <taxon>Nitrobacteraceae</taxon>
        <taxon>Bradyrhizobium</taxon>
    </lineage>
</organism>
<keyword evidence="2 4" id="KW-1133">Transmembrane helix</keyword>